<organism evidence="10 11">
    <name type="scientific">Taibaiella soli</name>
    <dbReference type="NCBI Taxonomy" id="1649169"/>
    <lineage>
        <taxon>Bacteria</taxon>
        <taxon>Pseudomonadati</taxon>
        <taxon>Bacteroidota</taxon>
        <taxon>Chitinophagia</taxon>
        <taxon>Chitinophagales</taxon>
        <taxon>Chitinophagaceae</taxon>
        <taxon>Taibaiella</taxon>
    </lineage>
</organism>
<feature type="active site" evidence="6">
    <location>
        <position position="106"/>
    </location>
</feature>
<feature type="site" description="Important for catalytic activity" evidence="8">
    <location>
        <position position="218"/>
    </location>
</feature>
<dbReference type="GO" id="GO:0003677">
    <property type="term" value="F:DNA binding"/>
    <property type="evidence" value="ECO:0007669"/>
    <property type="project" value="InterPro"/>
</dbReference>
<evidence type="ECO:0000256" key="2">
    <source>
        <dbReference type="ARBA" id="ARBA00007092"/>
    </source>
</evidence>
<dbReference type="EMBL" id="QKTW01000002">
    <property type="protein sequence ID" value="PZF74825.1"/>
    <property type="molecule type" value="Genomic_DNA"/>
</dbReference>
<evidence type="ECO:0000313" key="10">
    <source>
        <dbReference type="EMBL" id="PZF74825.1"/>
    </source>
</evidence>
<keyword evidence="4" id="KW-0378">Hydrolase</keyword>
<reference evidence="10 11" key="1">
    <citation type="submission" date="2018-06" db="EMBL/GenBank/DDBJ databases">
        <title>Mucibacter soli gen. nov., sp. nov., a new member of the family Chitinophagaceae producing mucin.</title>
        <authorList>
            <person name="Kim M.-K."/>
            <person name="Park S."/>
            <person name="Kim T.-S."/>
            <person name="Joung Y."/>
            <person name="Han J.-H."/>
            <person name="Kim S.B."/>
        </authorList>
    </citation>
    <scope>NUCLEOTIDE SEQUENCE [LARGE SCALE GENOMIC DNA]</scope>
    <source>
        <strain evidence="10 11">R1-15</strain>
    </source>
</reference>
<comment type="similarity">
    <text evidence="2">Belongs to the DNA repair enzymes AP/ExoA family.</text>
</comment>
<sequence>MKIATYNVNGINSRLPVLLRWLEEAKPDVACLQELKTPQEKFPEEAILNAGYKAIWHGQKSWNGVAILTRNLEIQEVRRALPGDSEDLHSRYIEAIVNGITIGCLYLPNGNPAPGPKFDYKLQWFDRLIAHAGELYKSGAPVVLTGDYNVMPTDIDAYKPERWVKDALFLPETRAAFHKLIDQGWMDAVRTLHPNEVIYTFWDYFRDAYGRNAGIRIDHFLLSEPLKSKLKSCGVNRDVRGWEKTSDHAPVWIELNL</sequence>
<dbReference type="PANTHER" id="PTHR43250">
    <property type="entry name" value="EXODEOXYRIBONUCLEASE III"/>
    <property type="match status" value="1"/>
</dbReference>
<evidence type="ECO:0000313" key="11">
    <source>
        <dbReference type="Proteomes" id="UP000248745"/>
    </source>
</evidence>
<evidence type="ECO:0000256" key="1">
    <source>
        <dbReference type="ARBA" id="ARBA00001936"/>
    </source>
</evidence>
<evidence type="ECO:0000256" key="3">
    <source>
        <dbReference type="ARBA" id="ARBA00022723"/>
    </source>
</evidence>
<dbReference type="AlphaFoldDB" id="A0A2W2AH57"/>
<name>A0A2W2AH57_9BACT</name>
<dbReference type="CDD" id="cd09086">
    <property type="entry name" value="ExoIII-like_AP-endo"/>
    <property type="match status" value="1"/>
</dbReference>
<protein>
    <submittedName>
        <fullName evidence="10">Exodeoxyribonuclease III</fullName>
    </submittedName>
</protein>
<dbReference type="InterPro" id="IPR005135">
    <property type="entry name" value="Endo/exonuclease/phosphatase"/>
</dbReference>
<dbReference type="InterPro" id="IPR004808">
    <property type="entry name" value="AP_endonuc_1"/>
</dbReference>
<feature type="binding site" evidence="7">
    <location>
        <position position="34"/>
    </location>
    <ligand>
        <name>Mg(2+)</name>
        <dbReference type="ChEBI" id="CHEBI:18420"/>
        <label>1</label>
    </ligand>
</feature>
<dbReference type="InterPro" id="IPR037493">
    <property type="entry name" value="ExoIII-like"/>
</dbReference>
<dbReference type="NCBIfam" id="TIGR00633">
    <property type="entry name" value="xth"/>
    <property type="match status" value="1"/>
</dbReference>
<evidence type="ECO:0000256" key="7">
    <source>
        <dbReference type="PIRSR" id="PIRSR604808-2"/>
    </source>
</evidence>
<evidence type="ECO:0000256" key="8">
    <source>
        <dbReference type="PIRSR" id="PIRSR604808-3"/>
    </source>
</evidence>
<feature type="site" description="Interaction with DNA substrate" evidence="8">
    <location>
        <position position="248"/>
    </location>
</feature>
<feature type="binding site" evidence="7">
    <location>
        <position position="147"/>
    </location>
    <ligand>
        <name>Mg(2+)</name>
        <dbReference type="ChEBI" id="CHEBI:18420"/>
        <label>1</label>
    </ligand>
</feature>
<dbReference type="GO" id="GO:0006281">
    <property type="term" value="P:DNA repair"/>
    <property type="evidence" value="ECO:0007669"/>
    <property type="project" value="InterPro"/>
</dbReference>
<keyword evidence="11" id="KW-1185">Reference proteome</keyword>
<evidence type="ECO:0000256" key="4">
    <source>
        <dbReference type="ARBA" id="ARBA00022801"/>
    </source>
</evidence>
<feature type="active site" description="Proton donor/acceptor" evidence="6">
    <location>
        <position position="147"/>
    </location>
</feature>
<feature type="binding site" evidence="7">
    <location>
        <position position="149"/>
    </location>
    <ligand>
        <name>Mg(2+)</name>
        <dbReference type="ChEBI" id="CHEBI:18420"/>
        <label>1</label>
    </ligand>
</feature>
<evidence type="ECO:0000259" key="9">
    <source>
        <dbReference type="Pfam" id="PF03372"/>
    </source>
</evidence>
<comment type="cofactor">
    <cofactor evidence="7">
        <name>Mg(2+)</name>
        <dbReference type="ChEBI" id="CHEBI:18420"/>
    </cofactor>
    <cofactor evidence="7">
        <name>Mn(2+)</name>
        <dbReference type="ChEBI" id="CHEBI:29035"/>
    </cofactor>
    <text evidence="7">Probably binds two magnesium or manganese ions per subunit.</text>
</comment>
<dbReference type="OrthoDB" id="9803914at2"/>
<dbReference type="Gene3D" id="3.60.10.10">
    <property type="entry name" value="Endonuclease/exonuclease/phosphatase"/>
    <property type="match status" value="1"/>
</dbReference>
<dbReference type="GO" id="GO:0046872">
    <property type="term" value="F:metal ion binding"/>
    <property type="evidence" value="ECO:0007669"/>
    <property type="project" value="UniProtKB-KW"/>
</dbReference>
<dbReference type="RefSeq" id="WP_110997031.1">
    <property type="nucleotide sequence ID" value="NZ_QKTW01000002.1"/>
</dbReference>
<keyword evidence="7" id="KW-0464">Manganese</keyword>
<feature type="site" description="Transition state stabilizer" evidence="8">
    <location>
        <position position="149"/>
    </location>
</feature>
<feature type="domain" description="Endonuclease/exonuclease/phosphatase" evidence="9">
    <location>
        <begin position="4"/>
        <end position="248"/>
    </location>
</feature>
<dbReference type="InterPro" id="IPR020848">
    <property type="entry name" value="AP_endonuclease_F1_CS"/>
</dbReference>
<keyword evidence="3 7" id="KW-0479">Metal-binding</keyword>
<gene>
    <name evidence="10" type="primary">xth</name>
    <name evidence="10" type="ORF">DN068_01105</name>
</gene>
<feature type="active site" description="Proton acceptor" evidence="6">
    <location>
        <position position="248"/>
    </location>
</feature>
<dbReference type="Proteomes" id="UP000248745">
    <property type="component" value="Unassembled WGS sequence"/>
</dbReference>
<dbReference type="GO" id="GO:0008311">
    <property type="term" value="F:double-stranded DNA 3'-5' DNA exonuclease activity"/>
    <property type="evidence" value="ECO:0007669"/>
    <property type="project" value="InterPro"/>
</dbReference>
<dbReference type="GO" id="GO:0004519">
    <property type="term" value="F:endonuclease activity"/>
    <property type="evidence" value="ECO:0007669"/>
    <property type="project" value="InterPro"/>
</dbReference>
<dbReference type="SUPFAM" id="SSF56219">
    <property type="entry name" value="DNase I-like"/>
    <property type="match status" value="1"/>
</dbReference>
<evidence type="ECO:0000256" key="6">
    <source>
        <dbReference type="PIRSR" id="PIRSR604808-1"/>
    </source>
</evidence>
<dbReference type="PROSITE" id="PS00728">
    <property type="entry name" value="AP_NUCLEASE_F1_3"/>
    <property type="match status" value="1"/>
</dbReference>
<proteinExistence type="inferred from homology"/>
<keyword evidence="5 7" id="KW-0460">Magnesium</keyword>
<dbReference type="InterPro" id="IPR036691">
    <property type="entry name" value="Endo/exonu/phosph_ase_sf"/>
</dbReference>
<feature type="binding site" evidence="7">
    <location>
        <position position="248"/>
    </location>
    <ligand>
        <name>Mg(2+)</name>
        <dbReference type="ChEBI" id="CHEBI:18420"/>
        <label>1</label>
    </ligand>
</feature>
<comment type="caution">
    <text evidence="10">The sequence shown here is derived from an EMBL/GenBank/DDBJ whole genome shotgun (WGS) entry which is preliminary data.</text>
</comment>
<evidence type="ECO:0000256" key="5">
    <source>
        <dbReference type="ARBA" id="ARBA00022842"/>
    </source>
</evidence>
<accession>A0A2W2AH57</accession>
<dbReference type="PROSITE" id="PS51435">
    <property type="entry name" value="AP_NUCLEASE_F1_4"/>
    <property type="match status" value="1"/>
</dbReference>
<dbReference type="PANTHER" id="PTHR43250:SF1">
    <property type="entry name" value="EXODEOXYRIBONUCLEASE III"/>
    <property type="match status" value="1"/>
</dbReference>
<feature type="binding site" evidence="7">
    <location>
        <position position="247"/>
    </location>
    <ligand>
        <name>Mg(2+)</name>
        <dbReference type="ChEBI" id="CHEBI:18420"/>
        <label>1</label>
    </ligand>
</feature>
<dbReference type="Pfam" id="PF03372">
    <property type="entry name" value="Exo_endo_phos"/>
    <property type="match status" value="1"/>
</dbReference>
<feature type="binding site" evidence="7">
    <location>
        <position position="7"/>
    </location>
    <ligand>
        <name>Mg(2+)</name>
        <dbReference type="ChEBI" id="CHEBI:18420"/>
        <label>1</label>
    </ligand>
</feature>
<dbReference type="NCBIfam" id="TIGR00195">
    <property type="entry name" value="exoDNase_III"/>
    <property type="match status" value="1"/>
</dbReference>
<comment type="cofactor">
    <cofactor evidence="1">
        <name>Mn(2+)</name>
        <dbReference type="ChEBI" id="CHEBI:29035"/>
    </cofactor>
</comment>